<name>A0ABR0W3Q3_REHGL</name>
<reference evidence="2 3" key="1">
    <citation type="journal article" date="2021" name="Comput. Struct. Biotechnol. J.">
        <title>De novo genome assembly of the potent medicinal plant Rehmannia glutinosa using nanopore technology.</title>
        <authorList>
            <person name="Ma L."/>
            <person name="Dong C."/>
            <person name="Song C."/>
            <person name="Wang X."/>
            <person name="Zheng X."/>
            <person name="Niu Y."/>
            <person name="Chen S."/>
            <person name="Feng W."/>
        </authorList>
    </citation>
    <scope>NUCLEOTIDE SEQUENCE [LARGE SCALE GENOMIC DNA]</scope>
    <source>
        <strain evidence="2">DH-2019</strain>
    </source>
</reference>
<protein>
    <recommendedName>
        <fullName evidence="1">Endonuclease/exonuclease/phosphatase domain-containing protein</fullName>
    </recommendedName>
</protein>
<evidence type="ECO:0000259" key="1">
    <source>
        <dbReference type="Pfam" id="PF03372"/>
    </source>
</evidence>
<gene>
    <name evidence="2" type="ORF">DH2020_020745</name>
</gene>
<feature type="domain" description="Endonuclease/exonuclease/phosphatase" evidence="1">
    <location>
        <begin position="4"/>
        <end position="198"/>
    </location>
</feature>
<dbReference type="Pfam" id="PF03372">
    <property type="entry name" value="Exo_endo_phos"/>
    <property type="match status" value="1"/>
</dbReference>
<keyword evidence="3" id="KW-1185">Reference proteome</keyword>
<dbReference type="Gene3D" id="3.60.10.10">
    <property type="entry name" value="Endonuclease/exonuclease/phosphatase"/>
    <property type="match status" value="1"/>
</dbReference>
<dbReference type="SUPFAM" id="SSF56219">
    <property type="entry name" value="DNase I-like"/>
    <property type="match status" value="1"/>
</dbReference>
<sequence length="299" mass="34097">MIGVSWNCRGLGNPRALLALKNLVKARRPHFIFLIETLVITTRINEIKSELGYVGCFSVDCVGRSGGLDLLWVNSITVSVLNYSRFHINVSIVDEFDFNWRCTCFYGQPNRSNRELSWNLLRELSGMPSLPWCVIGDCNDILSPNDKNGSVAHPEWLMRGFRNALMNCELNDLPLEGYGYTWERGRGTDAFVEERWRIGSGNSIHVWSMPWLPNESVFLPNTSVPEGLENLLVSDLFIPGCNQWDIELVEDIFDREDVDKILSLPAGNNEEDDMLIWHFDAKGTYMVKSSLEELLEIDT</sequence>
<organism evidence="2 3">
    <name type="scientific">Rehmannia glutinosa</name>
    <name type="common">Chinese foxglove</name>
    <dbReference type="NCBI Taxonomy" id="99300"/>
    <lineage>
        <taxon>Eukaryota</taxon>
        <taxon>Viridiplantae</taxon>
        <taxon>Streptophyta</taxon>
        <taxon>Embryophyta</taxon>
        <taxon>Tracheophyta</taxon>
        <taxon>Spermatophyta</taxon>
        <taxon>Magnoliopsida</taxon>
        <taxon>eudicotyledons</taxon>
        <taxon>Gunneridae</taxon>
        <taxon>Pentapetalae</taxon>
        <taxon>asterids</taxon>
        <taxon>lamiids</taxon>
        <taxon>Lamiales</taxon>
        <taxon>Orobanchaceae</taxon>
        <taxon>Rehmannieae</taxon>
        <taxon>Rehmannia</taxon>
    </lineage>
</organism>
<dbReference type="Proteomes" id="UP001318860">
    <property type="component" value="Unassembled WGS sequence"/>
</dbReference>
<evidence type="ECO:0000313" key="2">
    <source>
        <dbReference type="EMBL" id="KAK6141980.1"/>
    </source>
</evidence>
<proteinExistence type="predicted"/>
<dbReference type="InterPro" id="IPR036691">
    <property type="entry name" value="Endo/exonu/phosph_ase_sf"/>
</dbReference>
<dbReference type="PANTHER" id="PTHR35218">
    <property type="entry name" value="RNASE H DOMAIN-CONTAINING PROTEIN"/>
    <property type="match status" value="1"/>
</dbReference>
<accession>A0ABR0W3Q3</accession>
<evidence type="ECO:0000313" key="3">
    <source>
        <dbReference type="Proteomes" id="UP001318860"/>
    </source>
</evidence>
<dbReference type="EMBL" id="JABTTQ020000025">
    <property type="protein sequence ID" value="KAK6141980.1"/>
    <property type="molecule type" value="Genomic_DNA"/>
</dbReference>
<comment type="caution">
    <text evidence="2">The sequence shown here is derived from an EMBL/GenBank/DDBJ whole genome shotgun (WGS) entry which is preliminary data.</text>
</comment>
<dbReference type="PANTHER" id="PTHR35218:SF9">
    <property type="entry name" value="ENDONUCLEASE_EXONUCLEASE_PHOSPHATASE DOMAIN-CONTAINING PROTEIN"/>
    <property type="match status" value="1"/>
</dbReference>
<dbReference type="InterPro" id="IPR005135">
    <property type="entry name" value="Endo/exonuclease/phosphatase"/>
</dbReference>